<name>A0A7H4N488_KLEVA</name>
<evidence type="ECO:0000313" key="2">
    <source>
        <dbReference type="Proteomes" id="UP000254545"/>
    </source>
</evidence>
<proteinExistence type="predicted"/>
<gene>
    <name evidence="1" type="ORF">NCTC9177_07440</name>
</gene>
<organism evidence="1 2">
    <name type="scientific">Klebsiella variicola</name>
    <dbReference type="NCBI Taxonomy" id="244366"/>
    <lineage>
        <taxon>Bacteria</taxon>
        <taxon>Pseudomonadati</taxon>
        <taxon>Pseudomonadota</taxon>
        <taxon>Gammaproteobacteria</taxon>
        <taxon>Enterobacterales</taxon>
        <taxon>Enterobacteriaceae</taxon>
        <taxon>Klebsiella/Raoultella group</taxon>
        <taxon>Klebsiella</taxon>
        <taxon>Klebsiella pneumoniae complex</taxon>
    </lineage>
</organism>
<sequence length="31" mass="3486">MGLVGAKLQNATSDFFELDLSKNYSLVKWLP</sequence>
<protein>
    <submittedName>
        <fullName evidence="1">Helix-turn-helix domain-containing protein</fullName>
    </submittedName>
</protein>
<accession>A0A7H4N488</accession>
<dbReference type="AlphaFoldDB" id="A0A7H4N488"/>
<evidence type="ECO:0000313" key="1">
    <source>
        <dbReference type="EMBL" id="STV77875.1"/>
    </source>
</evidence>
<comment type="caution">
    <text evidence="1">The sequence shown here is derived from an EMBL/GenBank/DDBJ whole genome shotgun (WGS) entry which is preliminary data.</text>
</comment>
<dbReference type="EMBL" id="UGKR01000004">
    <property type="protein sequence ID" value="STV77875.1"/>
    <property type="molecule type" value="Genomic_DNA"/>
</dbReference>
<dbReference type="Proteomes" id="UP000254545">
    <property type="component" value="Unassembled WGS sequence"/>
</dbReference>
<reference evidence="1 2" key="1">
    <citation type="submission" date="2018-06" db="EMBL/GenBank/DDBJ databases">
        <authorList>
            <consortium name="Pathogen Informatics"/>
            <person name="Doyle S."/>
        </authorList>
    </citation>
    <scope>NUCLEOTIDE SEQUENCE [LARGE SCALE GENOMIC DNA]</scope>
    <source>
        <strain evidence="1 2">NCTC9177</strain>
    </source>
</reference>